<keyword evidence="7 11" id="KW-1133">Transmembrane helix</keyword>
<gene>
    <name evidence="13" type="ORF">SAMN06297229_0587</name>
</gene>
<evidence type="ECO:0000256" key="7">
    <source>
        <dbReference type="ARBA" id="ARBA00022989"/>
    </source>
</evidence>
<keyword evidence="14" id="KW-1185">Reference proteome</keyword>
<keyword evidence="5" id="KW-0997">Cell inner membrane</keyword>
<dbReference type="OrthoDB" id="6237341at2"/>
<evidence type="ECO:0000259" key="12">
    <source>
        <dbReference type="Pfam" id="PF12019"/>
    </source>
</evidence>
<keyword evidence="4" id="KW-0488">Methylation</keyword>
<reference evidence="14" key="1">
    <citation type="submission" date="2017-04" db="EMBL/GenBank/DDBJ databases">
        <authorList>
            <person name="Varghese N."/>
            <person name="Submissions S."/>
        </authorList>
    </citation>
    <scope>NUCLEOTIDE SEQUENCE [LARGE SCALE GENOMIC DNA]</scope>
</reference>
<evidence type="ECO:0000256" key="1">
    <source>
        <dbReference type="ARBA" id="ARBA00004377"/>
    </source>
</evidence>
<evidence type="ECO:0000256" key="4">
    <source>
        <dbReference type="ARBA" id="ARBA00022481"/>
    </source>
</evidence>
<accession>A0A1Y6EGU8</accession>
<dbReference type="AlphaFoldDB" id="A0A1Y6EGU8"/>
<keyword evidence="8 11" id="KW-0472">Membrane</keyword>
<dbReference type="InterPro" id="IPR012902">
    <property type="entry name" value="N_methyl_site"/>
</dbReference>
<dbReference type="PRINTS" id="PR00885">
    <property type="entry name" value="BCTERIALGSPH"/>
</dbReference>
<evidence type="ECO:0000256" key="9">
    <source>
        <dbReference type="ARBA" id="ARBA00025772"/>
    </source>
</evidence>
<dbReference type="GO" id="GO:0005886">
    <property type="term" value="C:plasma membrane"/>
    <property type="evidence" value="ECO:0007669"/>
    <property type="project" value="UniProtKB-SubCell"/>
</dbReference>
<dbReference type="Proteomes" id="UP000194450">
    <property type="component" value="Unassembled WGS sequence"/>
</dbReference>
<dbReference type="InterPro" id="IPR022346">
    <property type="entry name" value="T2SS_GspH"/>
</dbReference>
<evidence type="ECO:0000256" key="3">
    <source>
        <dbReference type="ARBA" id="ARBA00022475"/>
    </source>
</evidence>
<dbReference type="InterPro" id="IPR002416">
    <property type="entry name" value="T2SS_protein-GspH"/>
</dbReference>
<comment type="subcellular location">
    <subcellularLocation>
        <location evidence="1">Cell inner membrane</location>
        <topology evidence="1">Single-pass membrane protein</topology>
    </subcellularLocation>
</comment>
<dbReference type="EMBL" id="FXWH01000001">
    <property type="protein sequence ID" value="SMQ61609.1"/>
    <property type="molecule type" value="Genomic_DNA"/>
</dbReference>
<dbReference type="NCBIfam" id="TIGR02532">
    <property type="entry name" value="IV_pilin_GFxxxE"/>
    <property type="match status" value="1"/>
</dbReference>
<dbReference type="Pfam" id="PF07963">
    <property type="entry name" value="N_methyl"/>
    <property type="match status" value="1"/>
</dbReference>
<feature type="domain" description="General secretion pathway GspH" evidence="12">
    <location>
        <begin position="169"/>
        <end position="291"/>
    </location>
</feature>
<dbReference type="NCBIfam" id="TIGR01708">
    <property type="entry name" value="typeII_sec_gspH"/>
    <property type="match status" value="1"/>
</dbReference>
<organism evidence="13 14">
    <name type="scientific">Pseudidiomarina planktonica</name>
    <dbReference type="NCBI Taxonomy" id="1323738"/>
    <lineage>
        <taxon>Bacteria</taxon>
        <taxon>Pseudomonadati</taxon>
        <taxon>Pseudomonadota</taxon>
        <taxon>Gammaproteobacteria</taxon>
        <taxon>Alteromonadales</taxon>
        <taxon>Idiomarinaceae</taxon>
        <taxon>Pseudidiomarina</taxon>
    </lineage>
</organism>
<dbReference type="GO" id="GO:0015628">
    <property type="term" value="P:protein secretion by the type II secretion system"/>
    <property type="evidence" value="ECO:0007669"/>
    <property type="project" value="InterPro"/>
</dbReference>
<dbReference type="InterPro" id="IPR049875">
    <property type="entry name" value="TypeII_GspH"/>
</dbReference>
<evidence type="ECO:0000256" key="6">
    <source>
        <dbReference type="ARBA" id="ARBA00022692"/>
    </source>
</evidence>
<sequence length="311" mass="33073">MHCAQNNDVAYGSAVVACGAGSHAACGSVVACGSTAGAILQPKILSDATTAPVVFNTPPDVKRQATCANVVACGSTAGEVLQSTILSDATTAPVVSNIPPDVERQATTNAASNAAPNATSNAAPNAASVRCASGFTLIEIMLVMAIVGLLALGVTLTLSSPGGKTPQETAQNLAYRLQYAREYALVRQATMGLHIQEESYQFVSWQPELGENGRWQGVTERGFEKFDIPWNHAITVESADLDLMEQEEQLSGGLFAEEDDRNDQITPQLIIFPSGQLPRFRLNIRDREEPGSTWHVQSVDGFNLEVTRAEL</sequence>
<dbReference type="Gene3D" id="3.55.40.10">
    <property type="entry name" value="minor pseudopilin epsh domain"/>
    <property type="match status" value="1"/>
</dbReference>
<evidence type="ECO:0000256" key="2">
    <source>
        <dbReference type="ARBA" id="ARBA00021549"/>
    </source>
</evidence>
<evidence type="ECO:0000256" key="8">
    <source>
        <dbReference type="ARBA" id="ARBA00023136"/>
    </source>
</evidence>
<evidence type="ECO:0000256" key="11">
    <source>
        <dbReference type="SAM" id="Phobius"/>
    </source>
</evidence>
<comment type="similarity">
    <text evidence="9">Belongs to the GSP H family.</text>
</comment>
<dbReference type="Pfam" id="PF12019">
    <property type="entry name" value="GspH"/>
    <property type="match status" value="1"/>
</dbReference>
<protein>
    <recommendedName>
        <fullName evidence="2">Type II secretion system protein H</fullName>
    </recommendedName>
    <alternativeName>
        <fullName evidence="10">General secretion pathway protein H</fullName>
    </alternativeName>
</protein>
<dbReference type="InterPro" id="IPR045584">
    <property type="entry name" value="Pilin-like"/>
</dbReference>
<evidence type="ECO:0000313" key="13">
    <source>
        <dbReference type="EMBL" id="SMQ61609.1"/>
    </source>
</evidence>
<dbReference type="SUPFAM" id="SSF54523">
    <property type="entry name" value="Pili subunits"/>
    <property type="match status" value="1"/>
</dbReference>
<dbReference type="GO" id="GO:0015627">
    <property type="term" value="C:type II protein secretion system complex"/>
    <property type="evidence" value="ECO:0007669"/>
    <property type="project" value="InterPro"/>
</dbReference>
<proteinExistence type="inferred from homology"/>
<feature type="transmembrane region" description="Helical" evidence="11">
    <location>
        <begin position="135"/>
        <end position="158"/>
    </location>
</feature>
<name>A0A1Y6EGU8_9GAMM</name>
<dbReference type="RefSeq" id="WP_086433755.1">
    <property type="nucleotide sequence ID" value="NZ_FXWH01000001.1"/>
</dbReference>
<keyword evidence="6 11" id="KW-0812">Transmembrane</keyword>
<evidence type="ECO:0000256" key="10">
    <source>
        <dbReference type="ARBA" id="ARBA00030775"/>
    </source>
</evidence>
<evidence type="ECO:0000313" key="14">
    <source>
        <dbReference type="Proteomes" id="UP000194450"/>
    </source>
</evidence>
<evidence type="ECO:0000256" key="5">
    <source>
        <dbReference type="ARBA" id="ARBA00022519"/>
    </source>
</evidence>
<keyword evidence="3" id="KW-1003">Cell membrane</keyword>